<comment type="caution">
    <text evidence="2">The sequence shown here is derived from an EMBL/GenBank/DDBJ whole genome shotgun (WGS) entry which is preliminary data.</text>
</comment>
<reference evidence="2" key="1">
    <citation type="journal article" date="2019" name="bioRxiv">
        <title>The Genome of the Zebra Mussel, Dreissena polymorpha: A Resource for Invasive Species Research.</title>
        <authorList>
            <person name="McCartney M.A."/>
            <person name="Auch B."/>
            <person name="Kono T."/>
            <person name="Mallez S."/>
            <person name="Zhang Y."/>
            <person name="Obille A."/>
            <person name="Becker A."/>
            <person name="Abrahante J.E."/>
            <person name="Garbe J."/>
            <person name="Badalamenti J.P."/>
            <person name="Herman A."/>
            <person name="Mangelson H."/>
            <person name="Liachko I."/>
            <person name="Sullivan S."/>
            <person name="Sone E.D."/>
            <person name="Koren S."/>
            <person name="Silverstein K.A.T."/>
            <person name="Beckman K.B."/>
            <person name="Gohl D.M."/>
        </authorList>
    </citation>
    <scope>NUCLEOTIDE SEQUENCE</scope>
    <source>
        <strain evidence="2">Duluth1</strain>
        <tissue evidence="2">Whole animal</tissue>
    </source>
</reference>
<dbReference type="AlphaFoldDB" id="A0A9D4H6R4"/>
<protein>
    <submittedName>
        <fullName evidence="2">Uncharacterized protein</fullName>
    </submittedName>
</protein>
<name>A0A9D4H6R4_DREPO</name>
<dbReference type="Proteomes" id="UP000828390">
    <property type="component" value="Unassembled WGS sequence"/>
</dbReference>
<feature type="region of interest" description="Disordered" evidence="1">
    <location>
        <begin position="54"/>
        <end position="75"/>
    </location>
</feature>
<sequence length="75" mass="8615">MAEQDQFLQLKCNWSLATDDSDARVTFLVHYATALMNVTTTNKSFIMHNKKLSSSKGKWLQRKNKRGHKLSSSIK</sequence>
<gene>
    <name evidence="2" type="ORF">DPMN_130455</name>
</gene>
<dbReference type="EMBL" id="JAIWYP010000005">
    <property type="protein sequence ID" value="KAH3828480.1"/>
    <property type="molecule type" value="Genomic_DNA"/>
</dbReference>
<evidence type="ECO:0000256" key="1">
    <source>
        <dbReference type="SAM" id="MobiDB-lite"/>
    </source>
</evidence>
<keyword evidence="3" id="KW-1185">Reference proteome</keyword>
<proteinExistence type="predicted"/>
<evidence type="ECO:0000313" key="2">
    <source>
        <dbReference type="EMBL" id="KAH3828480.1"/>
    </source>
</evidence>
<evidence type="ECO:0000313" key="3">
    <source>
        <dbReference type="Proteomes" id="UP000828390"/>
    </source>
</evidence>
<accession>A0A9D4H6R4</accession>
<reference evidence="2" key="2">
    <citation type="submission" date="2020-11" db="EMBL/GenBank/DDBJ databases">
        <authorList>
            <person name="McCartney M.A."/>
            <person name="Auch B."/>
            <person name="Kono T."/>
            <person name="Mallez S."/>
            <person name="Becker A."/>
            <person name="Gohl D.M."/>
            <person name="Silverstein K.A.T."/>
            <person name="Koren S."/>
            <person name="Bechman K.B."/>
            <person name="Herman A."/>
            <person name="Abrahante J.E."/>
            <person name="Garbe J."/>
        </authorList>
    </citation>
    <scope>NUCLEOTIDE SEQUENCE</scope>
    <source>
        <strain evidence="2">Duluth1</strain>
        <tissue evidence="2">Whole animal</tissue>
    </source>
</reference>
<feature type="compositionally biased region" description="Basic residues" evidence="1">
    <location>
        <begin position="54"/>
        <end position="69"/>
    </location>
</feature>
<organism evidence="2 3">
    <name type="scientific">Dreissena polymorpha</name>
    <name type="common">Zebra mussel</name>
    <name type="synonym">Mytilus polymorpha</name>
    <dbReference type="NCBI Taxonomy" id="45954"/>
    <lineage>
        <taxon>Eukaryota</taxon>
        <taxon>Metazoa</taxon>
        <taxon>Spiralia</taxon>
        <taxon>Lophotrochozoa</taxon>
        <taxon>Mollusca</taxon>
        <taxon>Bivalvia</taxon>
        <taxon>Autobranchia</taxon>
        <taxon>Heteroconchia</taxon>
        <taxon>Euheterodonta</taxon>
        <taxon>Imparidentia</taxon>
        <taxon>Neoheterodontei</taxon>
        <taxon>Myida</taxon>
        <taxon>Dreissenoidea</taxon>
        <taxon>Dreissenidae</taxon>
        <taxon>Dreissena</taxon>
    </lineage>
</organism>